<feature type="binding site" evidence="4">
    <location>
        <begin position="133"/>
        <end position="141"/>
    </location>
    <ligand>
        <name>ATP</name>
        <dbReference type="ChEBI" id="CHEBI:30616"/>
    </ligand>
</feature>
<reference evidence="7 8" key="2">
    <citation type="journal article" date="2010" name="Stand. Genomic Sci.">
        <title>Complete genome sequence of Syntrophothermus lipocalidus type strain (TGB-C1).</title>
        <authorList>
            <person name="Djao O.D."/>
            <person name="Zhang X."/>
            <person name="Lucas S."/>
            <person name="Lapidus A."/>
            <person name="Del Rio T.G."/>
            <person name="Nolan M."/>
            <person name="Tice H."/>
            <person name="Cheng J.F."/>
            <person name="Han C."/>
            <person name="Tapia R."/>
            <person name="Goodwin L."/>
            <person name="Pitluck S."/>
            <person name="Liolios K."/>
            <person name="Ivanova N."/>
            <person name="Mavromatis K."/>
            <person name="Mikhailova N."/>
            <person name="Ovchinnikova G."/>
            <person name="Pati A."/>
            <person name="Brambilla E."/>
            <person name="Chen A."/>
            <person name="Palaniappan K."/>
            <person name="Land M."/>
            <person name="Hauser L."/>
            <person name="Chang Y.J."/>
            <person name="Jeffries C.D."/>
            <person name="Rohde M."/>
            <person name="Sikorski J."/>
            <person name="Spring S."/>
            <person name="Goker M."/>
            <person name="Detter J.C."/>
            <person name="Woyke T."/>
            <person name="Bristow J."/>
            <person name="Eisen J.A."/>
            <person name="Markowitz V."/>
            <person name="Hugenholtz P."/>
            <person name="Kyrpides N.C."/>
            <person name="Klenk H.P."/>
        </authorList>
    </citation>
    <scope>NUCLEOTIDE SEQUENCE [LARGE SCALE GENOMIC DNA]</scope>
    <source>
        <strain evidence="8">DSM 12680 / TGB-C1</strain>
    </source>
</reference>
<comment type="cofactor">
    <cofactor evidence="5">
        <name>Mg(2+)</name>
        <dbReference type="ChEBI" id="CHEBI:18420"/>
    </cofactor>
</comment>
<dbReference type="PANTHER" id="PTHR23407:SF1">
    <property type="entry name" value="5-FORMYLTETRAHYDROFOLATE CYCLO-LIGASE"/>
    <property type="match status" value="1"/>
</dbReference>
<dbReference type="KEGG" id="slp:Slip_0563"/>
<dbReference type="HOGENOM" id="CLU_066245_3_0_9"/>
<organism evidence="7 8">
    <name type="scientific">Syntrophothermus lipocalidus (strain DSM 12680 / TGB-C1)</name>
    <dbReference type="NCBI Taxonomy" id="643648"/>
    <lineage>
        <taxon>Bacteria</taxon>
        <taxon>Bacillati</taxon>
        <taxon>Bacillota</taxon>
        <taxon>Clostridia</taxon>
        <taxon>Eubacteriales</taxon>
        <taxon>Syntrophomonadaceae</taxon>
        <taxon>Syntrophothermus</taxon>
    </lineage>
</organism>
<feature type="binding site" evidence="4">
    <location>
        <begin position="6"/>
        <end position="10"/>
    </location>
    <ligand>
        <name>ATP</name>
        <dbReference type="ChEBI" id="CHEBI:30616"/>
    </ligand>
</feature>
<evidence type="ECO:0000313" key="7">
    <source>
        <dbReference type="EMBL" id="ADI01347.1"/>
    </source>
</evidence>
<keyword evidence="5" id="KW-0460">Magnesium</keyword>
<feature type="region of interest" description="Disordered" evidence="6">
    <location>
        <begin position="1"/>
        <end position="21"/>
    </location>
</feature>
<dbReference type="InterPro" id="IPR002698">
    <property type="entry name" value="FTHF_cligase"/>
</dbReference>
<sequence length="193" mass="21869">MAENRRQSIRGEKRRLREGLSTTEVERNSRAVVEHLSHMTPLLKASVIMGYIAIDNEIDVWPFLEQCLSQGKVVVLPRIETVTNRLVAVRFIGEEGLRKGRFGLMEPEGDAFPPELIDAVIVPGLAFDMRGYRLGYGKGYYDRFLPELRPGTLTIGVAHSLQVADEIPYYPHDHRLAYLVTERGVIPCENGHR</sequence>
<evidence type="ECO:0000256" key="6">
    <source>
        <dbReference type="SAM" id="MobiDB-lite"/>
    </source>
</evidence>
<dbReference type="Gene3D" id="3.40.50.10420">
    <property type="entry name" value="NagB/RpiA/CoA transferase-like"/>
    <property type="match status" value="1"/>
</dbReference>
<dbReference type="EMBL" id="CP002048">
    <property type="protein sequence ID" value="ADI01347.1"/>
    <property type="molecule type" value="Genomic_DNA"/>
</dbReference>
<dbReference type="Proteomes" id="UP000000378">
    <property type="component" value="Chromosome"/>
</dbReference>
<dbReference type="GO" id="GO:0046872">
    <property type="term" value="F:metal ion binding"/>
    <property type="evidence" value="ECO:0007669"/>
    <property type="project" value="UniProtKB-KW"/>
</dbReference>
<feature type="binding site" evidence="4">
    <location>
        <position position="57"/>
    </location>
    <ligand>
        <name>substrate</name>
    </ligand>
</feature>
<keyword evidence="3 4" id="KW-0067">ATP-binding</keyword>
<evidence type="ECO:0000256" key="2">
    <source>
        <dbReference type="ARBA" id="ARBA00022741"/>
    </source>
</evidence>
<proteinExistence type="inferred from homology"/>
<dbReference type="SUPFAM" id="SSF100950">
    <property type="entry name" value="NagB/RpiA/CoA transferase-like"/>
    <property type="match status" value="1"/>
</dbReference>
<dbReference type="AlphaFoldDB" id="D7CKW2"/>
<dbReference type="RefSeq" id="WP_013174749.1">
    <property type="nucleotide sequence ID" value="NC_014220.1"/>
</dbReference>
<evidence type="ECO:0000256" key="1">
    <source>
        <dbReference type="ARBA" id="ARBA00010638"/>
    </source>
</evidence>
<keyword evidence="2 4" id="KW-0547">Nucleotide-binding</keyword>
<gene>
    <name evidence="7" type="ordered locus">Slip_0563</name>
</gene>
<evidence type="ECO:0000256" key="5">
    <source>
        <dbReference type="RuleBase" id="RU361279"/>
    </source>
</evidence>
<reference evidence="8" key="1">
    <citation type="journal article" date="2010" name="Stand. Genomic Sci.">
        <title>Complete genome sequence of Syntrophothermus lipocalidus type strain (TGB-C1T).</title>
        <authorList>
            <consortium name="US DOE Joint Genome Institute (JGI-PGF)"/>
            <person name="Djao O."/>
            <person name="Zhang X."/>
            <person name="Lucas S."/>
            <person name="Lapidus A."/>
            <person name="Glavina Del Rio T."/>
            <person name="Nolan M."/>
            <person name="Tice H."/>
            <person name="Cheng J."/>
            <person name="Han C."/>
            <person name="Tapia R."/>
            <person name="Goodwin L."/>
            <person name="Pitluck S."/>
            <person name="Liolios K."/>
            <person name="Ivanova N."/>
            <person name="Mavromatis K."/>
            <person name="Mikhailova N."/>
            <person name="Ovchinnikova G."/>
            <person name="Pati A."/>
            <person name="Brambilla E."/>
            <person name="Chen A."/>
            <person name="Palaniappan K."/>
            <person name="Land M."/>
            <person name="Hauser L."/>
            <person name="Chang Y."/>
            <person name="Jeffries C."/>
            <person name="Rohde M."/>
            <person name="Sikorski J."/>
            <person name="Spring S."/>
            <person name="Goker M."/>
            <person name="Detter J."/>
            <person name="Woyke T."/>
            <person name="Bristow J."/>
            <person name="Eisen J."/>
            <person name="Markowitz V."/>
            <person name="Hugenholtz P."/>
            <person name="Kyrpides N."/>
            <person name="Klenk H."/>
        </authorList>
    </citation>
    <scope>NUCLEOTIDE SEQUENCE [LARGE SCALE GENOMIC DNA]</scope>
    <source>
        <strain evidence="8">DSM 12680 / TGB-C1</strain>
    </source>
</reference>
<dbReference type="eggNOG" id="COG0212">
    <property type="taxonomic scope" value="Bacteria"/>
</dbReference>
<dbReference type="NCBIfam" id="TIGR02727">
    <property type="entry name" value="MTHFS_bact"/>
    <property type="match status" value="1"/>
</dbReference>
<dbReference type="InterPro" id="IPR037171">
    <property type="entry name" value="NagB/RpiA_transferase-like"/>
</dbReference>
<keyword evidence="5" id="KW-0479">Metal-binding</keyword>
<dbReference type="InterPro" id="IPR024185">
    <property type="entry name" value="FTHF_cligase-like_sf"/>
</dbReference>
<dbReference type="PANTHER" id="PTHR23407">
    <property type="entry name" value="ATPASE INHIBITOR/5-FORMYLTETRAHYDROFOLATE CYCLO-LIGASE"/>
    <property type="match status" value="1"/>
</dbReference>
<name>D7CKW2_SYNLT</name>
<dbReference type="EC" id="6.3.3.2" evidence="5"/>
<comment type="similarity">
    <text evidence="1 5">Belongs to the 5-formyltetrahydrofolate cyclo-ligase family.</text>
</comment>
<feature type="binding site" evidence="4">
    <location>
        <position position="52"/>
    </location>
    <ligand>
        <name>substrate</name>
    </ligand>
</feature>
<evidence type="ECO:0000256" key="3">
    <source>
        <dbReference type="ARBA" id="ARBA00022840"/>
    </source>
</evidence>
<protein>
    <recommendedName>
        <fullName evidence="5">5-formyltetrahydrofolate cyclo-ligase</fullName>
        <ecNumber evidence="5">6.3.3.2</ecNumber>
    </recommendedName>
</protein>
<dbReference type="Pfam" id="PF01812">
    <property type="entry name" value="5-FTHF_cyc-lig"/>
    <property type="match status" value="1"/>
</dbReference>
<dbReference type="GO" id="GO:0030272">
    <property type="term" value="F:5-formyltetrahydrofolate cyclo-ligase activity"/>
    <property type="evidence" value="ECO:0007669"/>
    <property type="project" value="UniProtKB-EC"/>
</dbReference>
<comment type="catalytic activity">
    <reaction evidence="5">
        <text>(6S)-5-formyl-5,6,7,8-tetrahydrofolate + ATP = (6R)-5,10-methenyltetrahydrofolate + ADP + phosphate</text>
        <dbReference type="Rhea" id="RHEA:10488"/>
        <dbReference type="ChEBI" id="CHEBI:30616"/>
        <dbReference type="ChEBI" id="CHEBI:43474"/>
        <dbReference type="ChEBI" id="CHEBI:57455"/>
        <dbReference type="ChEBI" id="CHEBI:57457"/>
        <dbReference type="ChEBI" id="CHEBI:456216"/>
        <dbReference type="EC" id="6.3.3.2"/>
    </reaction>
</comment>
<dbReference type="PIRSF" id="PIRSF006806">
    <property type="entry name" value="FTHF_cligase"/>
    <property type="match status" value="1"/>
</dbReference>
<keyword evidence="8" id="KW-1185">Reference proteome</keyword>
<dbReference type="GO" id="GO:0005524">
    <property type="term" value="F:ATP binding"/>
    <property type="evidence" value="ECO:0007669"/>
    <property type="project" value="UniProtKB-KW"/>
</dbReference>
<dbReference type="STRING" id="643648.Slip_0563"/>
<dbReference type="GO" id="GO:0009396">
    <property type="term" value="P:folic acid-containing compound biosynthetic process"/>
    <property type="evidence" value="ECO:0007669"/>
    <property type="project" value="TreeGrafter"/>
</dbReference>
<dbReference type="GO" id="GO:0035999">
    <property type="term" value="P:tetrahydrofolate interconversion"/>
    <property type="evidence" value="ECO:0007669"/>
    <property type="project" value="TreeGrafter"/>
</dbReference>
<evidence type="ECO:0000313" key="8">
    <source>
        <dbReference type="Proteomes" id="UP000000378"/>
    </source>
</evidence>
<dbReference type="OrthoDB" id="9801938at2"/>
<accession>D7CKW2</accession>
<evidence type="ECO:0000256" key="4">
    <source>
        <dbReference type="PIRSR" id="PIRSR006806-1"/>
    </source>
</evidence>